<dbReference type="Gene3D" id="3.40.50.1010">
    <property type="entry name" value="5'-nuclease"/>
    <property type="match status" value="1"/>
</dbReference>
<dbReference type="EMBL" id="JBHRXP010000001">
    <property type="protein sequence ID" value="MFC3578548.1"/>
    <property type="molecule type" value="Genomic_DNA"/>
</dbReference>
<evidence type="ECO:0000259" key="1">
    <source>
        <dbReference type="Pfam" id="PF01850"/>
    </source>
</evidence>
<dbReference type="CDD" id="cd18682">
    <property type="entry name" value="PIN_VapC-like"/>
    <property type="match status" value="1"/>
</dbReference>
<dbReference type="InterPro" id="IPR029060">
    <property type="entry name" value="PIN-like_dom_sf"/>
</dbReference>
<accession>A0ABV7SQ20</accession>
<dbReference type="SUPFAM" id="SSF88723">
    <property type="entry name" value="PIN domain-like"/>
    <property type="match status" value="1"/>
</dbReference>
<sequence>MYVLDASAILAVLQGEDGADVVAPHLRDAEVSIINVGEVLAKAVEQGGDVDVVQAILRSYGFRTRAFREAHARQSAVLRPVTKQLGLGFGDRACLVQGMFSERPILTADRDWLKLDFDPMSGIDVRLIR</sequence>
<proteinExistence type="predicted"/>
<gene>
    <name evidence="2" type="ORF">ACFONA_00080</name>
</gene>
<organism evidence="2 3">
    <name type="scientific">Sphingomonas hylomeconis</name>
    <dbReference type="NCBI Taxonomy" id="1395958"/>
    <lineage>
        <taxon>Bacteria</taxon>
        <taxon>Pseudomonadati</taxon>
        <taxon>Pseudomonadota</taxon>
        <taxon>Alphaproteobacteria</taxon>
        <taxon>Sphingomonadales</taxon>
        <taxon>Sphingomonadaceae</taxon>
        <taxon>Sphingomonas</taxon>
    </lineage>
</organism>
<reference evidence="3" key="1">
    <citation type="journal article" date="2019" name="Int. J. Syst. Evol. Microbiol.">
        <title>The Global Catalogue of Microorganisms (GCM) 10K type strain sequencing project: providing services to taxonomists for standard genome sequencing and annotation.</title>
        <authorList>
            <consortium name="The Broad Institute Genomics Platform"/>
            <consortium name="The Broad Institute Genome Sequencing Center for Infectious Disease"/>
            <person name="Wu L."/>
            <person name="Ma J."/>
        </authorList>
    </citation>
    <scope>NUCLEOTIDE SEQUENCE [LARGE SCALE GENOMIC DNA]</scope>
    <source>
        <strain evidence="3">KCTC 42739</strain>
    </source>
</reference>
<dbReference type="Pfam" id="PF01850">
    <property type="entry name" value="PIN"/>
    <property type="match status" value="1"/>
</dbReference>
<dbReference type="Proteomes" id="UP001595713">
    <property type="component" value="Unassembled WGS sequence"/>
</dbReference>
<evidence type="ECO:0000313" key="2">
    <source>
        <dbReference type="EMBL" id="MFC3578548.1"/>
    </source>
</evidence>
<keyword evidence="3" id="KW-1185">Reference proteome</keyword>
<feature type="domain" description="PIN" evidence="1">
    <location>
        <begin position="2"/>
        <end position="117"/>
    </location>
</feature>
<evidence type="ECO:0000313" key="3">
    <source>
        <dbReference type="Proteomes" id="UP001595713"/>
    </source>
</evidence>
<name>A0ABV7SQ20_9SPHN</name>
<dbReference type="InterPro" id="IPR002716">
    <property type="entry name" value="PIN_dom"/>
</dbReference>
<protein>
    <submittedName>
        <fullName evidence="2">Type II toxin-antitoxin system VapC family toxin</fullName>
    </submittedName>
</protein>
<comment type="caution">
    <text evidence="2">The sequence shown here is derived from an EMBL/GenBank/DDBJ whole genome shotgun (WGS) entry which is preliminary data.</text>
</comment>